<dbReference type="AlphaFoldDB" id="U6K8E5"/>
<dbReference type="InterPro" id="IPR000477">
    <property type="entry name" value="RT_dom"/>
</dbReference>
<dbReference type="OrthoDB" id="2013610at2759"/>
<name>U6K8E5_9EIME</name>
<dbReference type="InterPro" id="IPR041577">
    <property type="entry name" value="RT_RNaseH_2"/>
</dbReference>
<dbReference type="PANTHER" id="PTHR37984">
    <property type="entry name" value="PROTEIN CBG26694"/>
    <property type="match status" value="1"/>
</dbReference>
<sequence>MPFGLKGAPATFQANINAYLNPLLGHGVIAYLDDMLIYSNTLETHALLLQQALDIFLEHQFYPKLTKCKFGQRELTYLMFMGPKYADIARPLVELTGKNSPFLWREEHSAAVRQLKQLLSDFTTLQVPDANKPYTLYTDASGYAIGAVLEQEGKPVGFVSQVMTPTQQKYSIYDQELLELISVLDK</sequence>
<feature type="domain" description="Reverse transcriptase" evidence="2">
    <location>
        <begin position="1"/>
        <end position="85"/>
    </location>
</feature>
<dbReference type="InterPro" id="IPR050951">
    <property type="entry name" value="Retrovirus_Pol_polyprotein"/>
</dbReference>
<evidence type="ECO:0000259" key="2">
    <source>
        <dbReference type="PROSITE" id="PS50878"/>
    </source>
</evidence>
<dbReference type="GeneID" id="25376868"/>
<evidence type="ECO:0000256" key="1">
    <source>
        <dbReference type="ARBA" id="ARBA00023268"/>
    </source>
</evidence>
<dbReference type="RefSeq" id="XP_013356838.1">
    <property type="nucleotide sequence ID" value="XM_013501384.1"/>
</dbReference>
<dbReference type="SUPFAM" id="SSF56672">
    <property type="entry name" value="DNA/RNA polymerases"/>
    <property type="match status" value="1"/>
</dbReference>
<keyword evidence="4" id="KW-1185">Reference proteome</keyword>
<evidence type="ECO:0000313" key="4">
    <source>
        <dbReference type="Proteomes" id="UP000030744"/>
    </source>
</evidence>
<dbReference type="PROSITE" id="PS50878">
    <property type="entry name" value="RT_POL"/>
    <property type="match status" value="1"/>
</dbReference>
<dbReference type="VEuPathDB" id="ToxoDB:EMH_0019590"/>
<organism evidence="3 4">
    <name type="scientific">Eimeria mitis</name>
    <dbReference type="NCBI Taxonomy" id="44415"/>
    <lineage>
        <taxon>Eukaryota</taxon>
        <taxon>Sar</taxon>
        <taxon>Alveolata</taxon>
        <taxon>Apicomplexa</taxon>
        <taxon>Conoidasida</taxon>
        <taxon>Coccidia</taxon>
        <taxon>Eucoccidiorida</taxon>
        <taxon>Eimeriorina</taxon>
        <taxon>Eimeriidae</taxon>
        <taxon>Eimeria</taxon>
    </lineage>
</organism>
<reference evidence="3" key="2">
    <citation type="submission" date="2013-10" db="EMBL/GenBank/DDBJ databases">
        <authorList>
            <person name="Aslett M."/>
        </authorList>
    </citation>
    <scope>NUCLEOTIDE SEQUENCE [LARGE SCALE GENOMIC DNA]</scope>
    <source>
        <strain evidence="3">Houghton</strain>
    </source>
</reference>
<dbReference type="GO" id="GO:0003824">
    <property type="term" value="F:catalytic activity"/>
    <property type="evidence" value="ECO:0007669"/>
    <property type="project" value="UniProtKB-KW"/>
</dbReference>
<dbReference type="PANTHER" id="PTHR37984:SF5">
    <property type="entry name" value="PROTEIN NYNRIN-LIKE"/>
    <property type="match status" value="1"/>
</dbReference>
<dbReference type="CDD" id="cd01647">
    <property type="entry name" value="RT_LTR"/>
    <property type="match status" value="1"/>
</dbReference>
<keyword evidence="1" id="KW-0511">Multifunctional enzyme</keyword>
<accession>U6K8E5</accession>
<dbReference type="Proteomes" id="UP000030744">
    <property type="component" value="Unassembled WGS sequence"/>
</dbReference>
<dbReference type="Pfam" id="PF17919">
    <property type="entry name" value="RT_RNaseH_2"/>
    <property type="match status" value="1"/>
</dbReference>
<dbReference type="InterPro" id="IPR043502">
    <property type="entry name" value="DNA/RNA_pol_sf"/>
</dbReference>
<dbReference type="EMBL" id="HG686341">
    <property type="protein sequence ID" value="CDJ34275.1"/>
    <property type="molecule type" value="Genomic_DNA"/>
</dbReference>
<evidence type="ECO:0000313" key="3">
    <source>
        <dbReference type="EMBL" id="CDJ34275.1"/>
    </source>
</evidence>
<dbReference type="Gene3D" id="3.30.70.270">
    <property type="match status" value="2"/>
</dbReference>
<dbReference type="Pfam" id="PF00078">
    <property type="entry name" value="RVT_1"/>
    <property type="match status" value="1"/>
</dbReference>
<proteinExistence type="predicted"/>
<gene>
    <name evidence="3" type="ORF">EMH_0019590</name>
</gene>
<reference evidence="3" key="1">
    <citation type="submission" date="2013-10" db="EMBL/GenBank/DDBJ databases">
        <title>Genomic analysis of the causative agents of coccidiosis in chickens.</title>
        <authorList>
            <person name="Reid A.J."/>
            <person name="Blake D."/>
            <person name="Billington K."/>
            <person name="Browne H."/>
            <person name="Dunn M."/>
            <person name="Hung S."/>
            <person name="Kawahara F."/>
            <person name="Miranda-Saavedra D."/>
            <person name="Mourier T."/>
            <person name="Nagra H."/>
            <person name="Otto T.D."/>
            <person name="Rawlings N."/>
            <person name="Sanchez A."/>
            <person name="Sanders M."/>
            <person name="Subramaniam C."/>
            <person name="Tay Y."/>
            <person name="Dear P."/>
            <person name="Doerig C."/>
            <person name="Gruber A."/>
            <person name="Parkinson J."/>
            <person name="Shirley M."/>
            <person name="Wan K.L."/>
            <person name="Berriman M."/>
            <person name="Tomley F."/>
            <person name="Pain A."/>
        </authorList>
    </citation>
    <scope>NUCLEOTIDE SEQUENCE [LARGE SCALE GENOMIC DNA]</scope>
    <source>
        <strain evidence="3">Houghton</strain>
    </source>
</reference>
<dbReference type="InterPro" id="IPR043128">
    <property type="entry name" value="Rev_trsase/Diguanyl_cyclase"/>
</dbReference>
<protein>
    <recommendedName>
        <fullName evidence="2">Reverse transcriptase domain-containing protein</fullName>
    </recommendedName>
</protein>